<dbReference type="Gene3D" id="3.30.420.280">
    <property type="match status" value="1"/>
</dbReference>
<dbReference type="InterPro" id="IPR052380">
    <property type="entry name" value="Viral_DNA_packaging_terminase"/>
</dbReference>
<dbReference type="PANTHER" id="PTHR39184">
    <property type="match status" value="1"/>
</dbReference>
<dbReference type="Pfam" id="PF04466">
    <property type="entry name" value="Terminase_3"/>
    <property type="match status" value="1"/>
</dbReference>
<evidence type="ECO:0000259" key="1">
    <source>
        <dbReference type="Pfam" id="PF04466"/>
    </source>
</evidence>
<keyword evidence="4" id="KW-1185">Reference proteome</keyword>
<proteinExistence type="predicted"/>
<reference evidence="3 4" key="1">
    <citation type="submission" date="2019-09" db="EMBL/GenBank/DDBJ databases">
        <title>Complete Genome Sequence of Lactobacillus nenjiangensis SH-Y15, isolated from sauerkraut.</title>
        <authorList>
            <person name="Yang H."/>
        </authorList>
    </citation>
    <scope>NUCLEOTIDE SEQUENCE [LARGE SCALE GENOMIC DNA]</scope>
    <source>
        <strain evidence="3 4">SH-Y15</strain>
    </source>
</reference>
<name>A0A5P1X5M0_9LACO</name>
<sequence length="440" mass="51714">MVLKKPKIKIQLSKMVNPHFNKVWHTDKPYIICNGGRGSFKSSTVSLKIVTMMKKHTQQGKTVNAICIRENKAYLRDSVYNQISWALNLLGLQDEYRFFTSPLRIVHKKTNSSFYFYGSDDPMKLKSNLVGNVIAVWYEEAANMKSPDVFDQANPSFIRQKPDFVDQVKVFWTYNPPKNPYDWINEWVAKMMANDEYLVDTSTYLDDELGFTTEQQLKLIESYKENDYDYYRWLYLSEVIGLGNNVYNMNLFHKLGGLPDDWNVIAEFYSMDVGHQVSATTVTHYGLCSNQNVVLLDTYYYSPQGRVNKKAPSEFSTEVYEFIDETNRVYRSPIRNQTIDSAEGGFRNQYWLDHHTRWHPIAKQKKVNMIDYAQDLLAQGRFYYLNKSDNNIFVEQHQQYRWDEDKVSRDNPEVIKENDHTCDAFQYFCVDNARALGLKR</sequence>
<protein>
    <submittedName>
        <fullName evidence="3">PBSX family phage terminase large subunit</fullName>
    </submittedName>
</protein>
<evidence type="ECO:0000259" key="2">
    <source>
        <dbReference type="Pfam" id="PF17288"/>
    </source>
</evidence>
<feature type="domain" description="Phage terminase large subunit C-terminal" evidence="2">
    <location>
        <begin position="272"/>
        <end position="427"/>
    </location>
</feature>
<evidence type="ECO:0000313" key="4">
    <source>
        <dbReference type="Proteomes" id="UP000325295"/>
    </source>
</evidence>
<dbReference type="KEGG" id="lnn:F0161_06770"/>
<dbReference type="InterPro" id="IPR027417">
    <property type="entry name" value="P-loop_NTPase"/>
</dbReference>
<dbReference type="EMBL" id="CP043939">
    <property type="protein sequence ID" value="QER67588.1"/>
    <property type="molecule type" value="Genomic_DNA"/>
</dbReference>
<dbReference type="Gene3D" id="3.40.50.300">
    <property type="entry name" value="P-loop containing nucleotide triphosphate hydrolases"/>
    <property type="match status" value="1"/>
</dbReference>
<gene>
    <name evidence="3" type="ORF">F0161_06770</name>
</gene>
<dbReference type="PANTHER" id="PTHR39184:SF1">
    <property type="entry name" value="PBSX PHAGE TERMINASE LARGE SUBUNIT"/>
    <property type="match status" value="1"/>
</dbReference>
<organism evidence="3 4">
    <name type="scientific">Paucilactobacillus nenjiangensis</name>
    <dbReference type="NCBI Taxonomy" id="1296540"/>
    <lineage>
        <taxon>Bacteria</taxon>
        <taxon>Bacillati</taxon>
        <taxon>Bacillota</taxon>
        <taxon>Bacilli</taxon>
        <taxon>Lactobacillales</taxon>
        <taxon>Lactobacillaceae</taxon>
        <taxon>Paucilactobacillus</taxon>
    </lineage>
</organism>
<dbReference type="NCBIfam" id="TIGR01547">
    <property type="entry name" value="phage_term_2"/>
    <property type="match status" value="1"/>
</dbReference>
<evidence type="ECO:0000313" key="3">
    <source>
        <dbReference type="EMBL" id="QER67588.1"/>
    </source>
</evidence>
<feature type="domain" description="Phage terminase large subunit N-terminal" evidence="1">
    <location>
        <begin position="30"/>
        <end position="236"/>
    </location>
</feature>
<dbReference type="OrthoDB" id="9768556at2"/>
<dbReference type="InterPro" id="IPR035412">
    <property type="entry name" value="Terminase_L_N"/>
</dbReference>
<dbReference type="AlphaFoldDB" id="A0A5P1X5M0"/>
<dbReference type="Pfam" id="PF17288">
    <property type="entry name" value="Terminase_3C"/>
    <property type="match status" value="1"/>
</dbReference>
<accession>A0A5P1X5M0</accession>
<dbReference type="InterPro" id="IPR035413">
    <property type="entry name" value="Terminase_L_C"/>
</dbReference>
<dbReference type="RefSeq" id="WP_150204126.1">
    <property type="nucleotide sequence ID" value="NZ_CP043939.1"/>
</dbReference>
<dbReference type="InterPro" id="IPR006437">
    <property type="entry name" value="Phage_terminase_lsu"/>
</dbReference>
<dbReference type="Proteomes" id="UP000325295">
    <property type="component" value="Chromosome"/>
</dbReference>